<reference evidence="2 3" key="1">
    <citation type="submission" date="2017-09" db="EMBL/GenBank/DDBJ databases">
        <title>Depth-based differentiation of microbial function through sediment-hosted aquifers and enrichment of novel symbionts in the deep terrestrial subsurface.</title>
        <authorList>
            <person name="Probst A.J."/>
            <person name="Ladd B."/>
            <person name="Jarett J.K."/>
            <person name="Geller-Mcgrath D.E."/>
            <person name="Sieber C.M."/>
            <person name="Emerson J.B."/>
            <person name="Anantharaman K."/>
            <person name="Thomas B.C."/>
            <person name="Malmstrom R."/>
            <person name="Stieglmeier M."/>
            <person name="Klingl A."/>
            <person name="Woyke T."/>
            <person name="Ryan C.M."/>
            <person name="Banfield J.F."/>
        </authorList>
    </citation>
    <scope>NUCLEOTIDE SEQUENCE [LARGE SCALE GENOMIC DNA]</scope>
    <source>
        <strain evidence="2">CG10_big_fil_rev_8_21_14_0_10_51_16</strain>
    </source>
</reference>
<sequence length="162" mass="18159">MDTHYYHGSKVGGIKVLEPRLYKQVTDRPVVFATADKNYALAMIHASGAELAVSYGSDANGKRVMFVDELKPDVLRELEQPGHLYAFSAEGFEPSSEDLEGEYVSYVSVPIIEETYIPNVRQALEADGVQVVDYDHVLDSMKSRGKDHGKPKQEHAVDRFQR</sequence>
<protein>
    <submittedName>
        <fullName evidence="2">Uncharacterized protein</fullName>
    </submittedName>
</protein>
<evidence type="ECO:0000313" key="2">
    <source>
        <dbReference type="EMBL" id="PIR45164.1"/>
    </source>
</evidence>
<evidence type="ECO:0000313" key="3">
    <source>
        <dbReference type="Proteomes" id="UP000228767"/>
    </source>
</evidence>
<feature type="region of interest" description="Disordered" evidence="1">
    <location>
        <begin position="141"/>
        <end position="162"/>
    </location>
</feature>
<dbReference type="AlphaFoldDB" id="A0A2H0RGM1"/>
<dbReference type="EMBL" id="PCYI01000004">
    <property type="protein sequence ID" value="PIR45164.1"/>
    <property type="molecule type" value="Genomic_DNA"/>
</dbReference>
<accession>A0A2H0RGM1</accession>
<dbReference type="Proteomes" id="UP000228767">
    <property type="component" value="Unassembled WGS sequence"/>
</dbReference>
<organism evidence="2 3">
    <name type="scientific">Candidatus Vogelbacteria bacterium CG10_big_fil_rev_8_21_14_0_10_51_16</name>
    <dbReference type="NCBI Taxonomy" id="1975045"/>
    <lineage>
        <taxon>Bacteria</taxon>
        <taxon>Candidatus Vogeliibacteriota</taxon>
    </lineage>
</organism>
<comment type="caution">
    <text evidence="2">The sequence shown here is derived from an EMBL/GenBank/DDBJ whole genome shotgun (WGS) entry which is preliminary data.</text>
</comment>
<gene>
    <name evidence="2" type="ORF">COV10_00610</name>
</gene>
<proteinExistence type="predicted"/>
<name>A0A2H0RGM1_9BACT</name>
<evidence type="ECO:0000256" key="1">
    <source>
        <dbReference type="SAM" id="MobiDB-lite"/>
    </source>
</evidence>